<dbReference type="GeneID" id="84592992"/>
<evidence type="ECO:0000313" key="1">
    <source>
        <dbReference type="RefSeq" id="XP_059602302.1"/>
    </source>
</evidence>
<proteinExistence type="predicted"/>
<sequence>MGRFEVRERGGCRGGFGGGPINTIASGLWTLPFGITIRNVSSELGDDRPVLDVVGLFRRPLNFVPTSRSIAMLTHTRSKGRKSWVLDDDDVN</sequence>
<name>A0AAJ8E0B3_ASPNG</name>
<dbReference type="AlphaFoldDB" id="A0AAJ8E0B3"/>
<protein>
    <submittedName>
        <fullName evidence="1">Uncharacterized protein</fullName>
    </submittedName>
</protein>
<dbReference type="RefSeq" id="XP_059602302.1">
    <property type="nucleotide sequence ID" value="XM_059744232.1"/>
</dbReference>
<reference evidence="1" key="1">
    <citation type="submission" date="2025-02" db="EMBL/GenBank/DDBJ databases">
        <authorList>
            <consortium name="NCBI Genome Project"/>
        </authorList>
    </citation>
    <scope>NUCLEOTIDE SEQUENCE</scope>
</reference>
<gene>
    <name evidence="1" type="ORF">An14g04430</name>
</gene>
<accession>A0AAJ8E0B3</accession>
<reference evidence="1" key="2">
    <citation type="submission" date="2025-08" db="UniProtKB">
        <authorList>
            <consortium name="RefSeq"/>
        </authorList>
    </citation>
    <scope>IDENTIFICATION</scope>
</reference>
<organism evidence="1">
    <name type="scientific">Aspergillus niger</name>
    <dbReference type="NCBI Taxonomy" id="5061"/>
    <lineage>
        <taxon>Eukaryota</taxon>
        <taxon>Fungi</taxon>
        <taxon>Dikarya</taxon>
        <taxon>Ascomycota</taxon>
        <taxon>Pezizomycotina</taxon>
        <taxon>Eurotiomycetes</taxon>
        <taxon>Eurotiomycetidae</taxon>
        <taxon>Eurotiales</taxon>
        <taxon>Aspergillaceae</taxon>
        <taxon>Aspergillus</taxon>
        <taxon>Aspergillus subgen. Circumdati</taxon>
    </lineage>
</organism>
<dbReference type="KEGG" id="ang:An14g04430"/>
<dbReference type="VEuPathDB" id="FungiDB:An14g04430"/>